<evidence type="ECO:0000313" key="1">
    <source>
        <dbReference type="EMBL" id="KAH9717478.1"/>
    </source>
</evidence>
<proteinExistence type="predicted"/>
<accession>A0ACB8JIL8</accession>
<keyword evidence="2" id="KW-1185">Reference proteome</keyword>
<evidence type="ECO:0000313" key="2">
    <source>
        <dbReference type="Proteomes" id="UP000829398"/>
    </source>
</evidence>
<protein>
    <submittedName>
        <fullName evidence="1">Uncharacterized protein</fullName>
    </submittedName>
</protein>
<reference evidence="2" key="1">
    <citation type="journal article" date="2023" name="Hortic. Res.">
        <title>A chromosome-level phased genome enabling allele-level studies in sweet orange: a case study on citrus Huanglongbing tolerance.</title>
        <authorList>
            <person name="Wu B."/>
            <person name="Yu Q."/>
            <person name="Deng Z."/>
            <person name="Duan Y."/>
            <person name="Luo F."/>
            <person name="Gmitter F. Jr."/>
        </authorList>
    </citation>
    <scope>NUCLEOTIDE SEQUENCE [LARGE SCALE GENOMIC DNA]</scope>
    <source>
        <strain evidence="2">cv. Valencia</strain>
    </source>
</reference>
<dbReference type="EMBL" id="CM039176">
    <property type="protein sequence ID" value="KAH9717478.1"/>
    <property type="molecule type" value="Genomic_DNA"/>
</dbReference>
<organism evidence="1 2">
    <name type="scientific">Citrus sinensis</name>
    <name type="common">Sweet orange</name>
    <name type="synonym">Citrus aurantium var. sinensis</name>
    <dbReference type="NCBI Taxonomy" id="2711"/>
    <lineage>
        <taxon>Eukaryota</taxon>
        <taxon>Viridiplantae</taxon>
        <taxon>Streptophyta</taxon>
        <taxon>Embryophyta</taxon>
        <taxon>Tracheophyta</taxon>
        <taxon>Spermatophyta</taxon>
        <taxon>Magnoliopsida</taxon>
        <taxon>eudicotyledons</taxon>
        <taxon>Gunneridae</taxon>
        <taxon>Pentapetalae</taxon>
        <taxon>rosids</taxon>
        <taxon>malvids</taxon>
        <taxon>Sapindales</taxon>
        <taxon>Rutaceae</taxon>
        <taxon>Aurantioideae</taxon>
        <taxon>Citrus</taxon>
    </lineage>
</organism>
<name>A0ACB8JIL8_CITSI</name>
<dbReference type="Proteomes" id="UP000829398">
    <property type="component" value="Chromosome 7"/>
</dbReference>
<comment type="caution">
    <text evidence="1">The sequence shown here is derived from an EMBL/GenBank/DDBJ whole genome shotgun (WGS) entry which is preliminary data.</text>
</comment>
<gene>
    <name evidence="1" type="ORF">KPL71_021827</name>
</gene>
<sequence>MAPITDCMKGGQFCWTEAAAKAFKIIKEKFITALVLALLDFLLTFEVHCDASKVGIGAVLSQQGKLITYFSEKLNGEKAHYNTYEVEFYAVMHNQVLGFDTFRELYASDPYFAPILEDVVAGFCSDYHLHDKFLFKSNQLCVPDSSLRLKIIAELHNEGHMSRDKTLALIANTYFWPTMRREIYHYVETCRICQVFKGVATNAGLYMPLPIPTQPWTDISMDFVLGLPRTQRVKRSTGLSHFQVNYGYNPRAPIDLAPIPDLVRKSSKAEDFIEQLKKIHKTTQESLKQTTEGYKIVADKKRRALEFQVGDLVWAVLTKDRFSVGEYNKLSARKIDPLDIIEKINHNAYRLKLPTHIRTADVFNVQHLIPYRGDHDEDVVADNLNSRANSLHPGGNDEE</sequence>